<evidence type="ECO:0000313" key="2">
    <source>
        <dbReference type="EMBL" id="MDI6103645.1"/>
    </source>
</evidence>
<evidence type="ECO:0000259" key="1">
    <source>
        <dbReference type="Pfam" id="PF07739"/>
    </source>
</evidence>
<organism evidence="2 3">
    <name type="scientific">Actinoplanes sandaracinus</name>
    <dbReference type="NCBI Taxonomy" id="3045177"/>
    <lineage>
        <taxon>Bacteria</taxon>
        <taxon>Bacillati</taxon>
        <taxon>Actinomycetota</taxon>
        <taxon>Actinomycetes</taxon>
        <taxon>Micromonosporales</taxon>
        <taxon>Micromonosporaceae</taxon>
        <taxon>Actinoplanes</taxon>
    </lineage>
</organism>
<dbReference type="RefSeq" id="WP_282764849.1">
    <property type="nucleotide sequence ID" value="NZ_JASCTH010000027.1"/>
</dbReference>
<gene>
    <name evidence="2" type="ORF">QLQ12_34035</name>
</gene>
<dbReference type="Proteomes" id="UP001241758">
    <property type="component" value="Unassembled WGS sequence"/>
</dbReference>
<dbReference type="Pfam" id="PF07739">
    <property type="entry name" value="TipAS"/>
    <property type="match status" value="1"/>
</dbReference>
<dbReference type="SUPFAM" id="SSF89082">
    <property type="entry name" value="Antibiotic binding domain of TipA-like multidrug resistance regulators"/>
    <property type="match status" value="1"/>
</dbReference>
<proteinExistence type="predicted"/>
<dbReference type="InterPro" id="IPR036244">
    <property type="entry name" value="TipA-like_antibiotic-bd"/>
</dbReference>
<keyword evidence="3" id="KW-1185">Reference proteome</keyword>
<evidence type="ECO:0000313" key="3">
    <source>
        <dbReference type="Proteomes" id="UP001241758"/>
    </source>
</evidence>
<reference evidence="2 3" key="1">
    <citation type="submission" date="2023-05" db="EMBL/GenBank/DDBJ databases">
        <title>Actinoplanes sp. NEAU-A12 genome sequencing.</title>
        <authorList>
            <person name="Wang Z.-S."/>
        </authorList>
    </citation>
    <scope>NUCLEOTIDE SEQUENCE [LARGE SCALE GENOMIC DNA]</scope>
    <source>
        <strain evidence="2 3">NEAU-A12</strain>
    </source>
</reference>
<comment type="caution">
    <text evidence="2">The sequence shown here is derived from an EMBL/GenBank/DDBJ whole genome shotgun (WGS) entry which is preliminary data.</text>
</comment>
<protein>
    <submittedName>
        <fullName evidence="2">TipAS antibiotic-recognition domain-containing protein</fullName>
    </submittedName>
</protein>
<accession>A0ABT6WV71</accession>
<dbReference type="InterPro" id="IPR012925">
    <property type="entry name" value="TipAS_dom"/>
</dbReference>
<feature type="domain" description="TipAS antibiotic-recognition" evidence="1">
    <location>
        <begin position="23"/>
        <end position="123"/>
    </location>
</feature>
<name>A0ABT6WV71_9ACTN</name>
<dbReference type="Gene3D" id="1.10.490.50">
    <property type="entry name" value="Antibiotic binding domain of TipA-like multidrug resistance regulators"/>
    <property type="match status" value="1"/>
</dbReference>
<sequence>MSTPTMDHEFADRCRRSLADEQAASLAATGGWAHVDKDRVHSDWRELYGEIAAAMTGGARPEDETIQDLVGRHYAIACRFYTPSPDAYLGMALLYAEDDAMRDFHNAYHPQMVEFLGAAMRRYAETRL</sequence>
<dbReference type="EMBL" id="JASCTH010000027">
    <property type="protein sequence ID" value="MDI6103645.1"/>
    <property type="molecule type" value="Genomic_DNA"/>
</dbReference>